<name>A0A5N1ISD8_9BACT</name>
<keyword evidence="3" id="KW-1185">Reference proteome</keyword>
<comment type="caution">
    <text evidence="2">The sequence shown here is derived from an EMBL/GenBank/DDBJ whole genome shotgun (WGS) entry which is preliminary data.</text>
</comment>
<dbReference type="Pfam" id="PF09359">
    <property type="entry name" value="VTC"/>
    <property type="match status" value="1"/>
</dbReference>
<organism evidence="2 3">
    <name type="scientific">Adhaeribacter soli</name>
    <dbReference type="NCBI Taxonomy" id="2607655"/>
    <lineage>
        <taxon>Bacteria</taxon>
        <taxon>Pseudomonadati</taxon>
        <taxon>Bacteroidota</taxon>
        <taxon>Cytophagia</taxon>
        <taxon>Cytophagales</taxon>
        <taxon>Hymenobacteraceae</taxon>
        <taxon>Adhaeribacter</taxon>
    </lineage>
</organism>
<dbReference type="GO" id="GO:0006799">
    <property type="term" value="P:polyphosphate biosynthetic process"/>
    <property type="evidence" value="ECO:0007669"/>
    <property type="project" value="UniProtKB-ARBA"/>
</dbReference>
<dbReference type="InterPro" id="IPR018966">
    <property type="entry name" value="VTC_domain"/>
</dbReference>
<dbReference type="InterPro" id="IPR042267">
    <property type="entry name" value="VTC_sf"/>
</dbReference>
<evidence type="ECO:0000313" key="2">
    <source>
        <dbReference type="EMBL" id="KAA9332877.1"/>
    </source>
</evidence>
<proteinExistence type="predicted"/>
<evidence type="ECO:0000259" key="1">
    <source>
        <dbReference type="Pfam" id="PF09359"/>
    </source>
</evidence>
<gene>
    <name evidence="2" type="ORF">F0P94_12855</name>
</gene>
<evidence type="ECO:0000313" key="3">
    <source>
        <dbReference type="Proteomes" id="UP000326570"/>
    </source>
</evidence>
<dbReference type="RefSeq" id="WP_150904289.1">
    <property type="nucleotide sequence ID" value="NZ_VTWT01000006.1"/>
</dbReference>
<accession>A0A5N1ISD8</accession>
<reference evidence="2 3" key="1">
    <citation type="submission" date="2019-09" db="EMBL/GenBank/DDBJ databases">
        <title>Genome sequence of Adhaeribacter sp. M2.</title>
        <authorList>
            <person name="Srinivasan S."/>
        </authorList>
    </citation>
    <scope>NUCLEOTIDE SEQUENCE [LARGE SCALE GENOMIC DNA]</scope>
    <source>
        <strain evidence="2 3">M2</strain>
    </source>
</reference>
<dbReference type="AlphaFoldDB" id="A0A5N1ISD8"/>
<protein>
    <submittedName>
        <fullName evidence="2">VTC domain-containing protein</fullName>
    </submittedName>
</protein>
<feature type="domain" description="VTC" evidence="1">
    <location>
        <begin position="3"/>
        <end position="210"/>
    </location>
</feature>
<sequence length="213" mass="25765">MLRYERKYRAEEVTLTEVLQMVRMHRAGFRKAFPDRFINSIYLDTYELDYYNDNIAGLSDRVKQRIRWYGERLDNILNPVMEIKIKENELGYKRYAELPAFKPGGNFSYEKYMKQHLWLATNNIVPTVMIRYMRSYFVSFDKKVRVTVDRNLAYYPVDKKLNFNIQPYTDPTIIVELKYPADYYKNHDSFTQDFPFRMTRNSKYVQAIMTCYG</sequence>
<dbReference type="EMBL" id="VTWT01000006">
    <property type="protein sequence ID" value="KAA9332877.1"/>
    <property type="molecule type" value="Genomic_DNA"/>
</dbReference>
<dbReference type="Proteomes" id="UP000326570">
    <property type="component" value="Unassembled WGS sequence"/>
</dbReference>
<dbReference type="Gene3D" id="3.20.100.30">
    <property type="entry name" value="VTC, catalytic tunnel domain"/>
    <property type="match status" value="2"/>
</dbReference>